<reference evidence="3" key="1">
    <citation type="submission" date="2016-10" db="EMBL/GenBank/DDBJ databases">
        <authorList>
            <person name="Benchimol M."/>
            <person name="Almeida L.G."/>
            <person name="Vasconcelos A.T."/>
            <person name="Perreira-Neves A."/>
            <person name="Rosa I.A."/>
            <person name="Tasca T."/>
            <person name="Bogo M.R."/>
            <person name="de Souza W."/>
        </authorList>
    </citation>
    <scope>NUCLEOTIDE SEQUENCE [LARGE SCALE GENOMIC DNA]</scope>
    <source>
        <strain evidence="3">K</strain>
    </source>
</reference>
<keyword evidence="2" id="KW-1133">Transmembrane helix</keyword>
<gene>
    <name evidence="3" type="ORF">TRFO_21604</name>
</gene>
<sequence length="622" mass="70566">MADSTVSHAGQQSFSISTGNSHDSFNSNSVARYHGLIRQSYVKVFRKDLMQLFSYIFSVAPPVPILHKIMTVVRVLQFLCPCLCPSYMNFWVPGTIQQTTINVLSVFFYLIPPSADAQAGKILVYIYIVLSILVLALVFGSSIYFKKNAKLHNIIISFISFYFSTVGYFLHPIACYLVSRSIGIIVGPSSSSISYSQGSIIEISITAAFTYLLTIINSWIVLEITSQTMIFRPDSLMSVTSLPKNIIYGMTIITNIFFGFGAFQDKIAQTVFLALSVACYVVSSCSVFLHGGFIHKYISNLILSSSITGSCFTLLILICILINQESDLIFIFAFIIFFILVTISVHFFLNWRLKRQLNILDLISDDQNNFELVKSPNSFLNLCVAGFNTAHPACLELNIFMQAIDRWPREPIVWYMFAKFIAIYPEETQTLAWIFHNVTSMKLKGSSIRCIKEQSLSISRQREPNLSAELKNKLNVISKQVQSTKHKLRHVWDVVIQGNIGEVETSTKRALNAIDQTDADFKHLFRQFPNNRFVTRSYAKFLLDITADHTLSNQMLEKTRLLQRGIQVNNDQTHELGIATFKNLPEHIKRQRNDPQNGNTYCNTINDTYCNTINDTYCNTII</sequence>
<evidence type="ECO:0000256" key="1">
    <source>
        <dbReference type="SAM" id="MobiDB-lite"/>
    </source>
</evidence>
<dbReference type="VEuPathDB" id="TrichDB:TRFO_21604"/>
<comment type="caution">
    <text evidence="3">The sequence shown here is derived from an EMBL/GenBank/DDBJ whole genome shotgun (WGS) entry which is preliminary data.</text>
</comment>
<feature type="transmembrane region" description="Helical" evidence="2">
    <location>
        <begin position="270"/>
        <end position="289"/>
    </location>
</feature>
<protein>
    <submittedName>
        <fullName evidence="3">Uncharacterized protein</fullName>
    </submittedName>
</protein>
<evidence type="ECO:0000313" key="3">
    <source>
        <dbReference type="EMBL" id="OHT09545.1"/>
    </source>
</evidence>
<organism evidence="3 4">
    <name type="scientific">Tritrichomonas foetus</name>
    <dbReference type="NCBI Taxonomy" id="1144522"/>
    <lineage>
        <taxon>Eukaryota</taxon>
        <taxon>Metamonada</taxon>
        <taxon>Parabasalia</taxon>
        <taxon>Tritrichomonadida</taxon>
        <taxon>Tritrichomonadidae</taxon>
        <taxon>Tritrichomonas</taxon>
    </lineage>
</organism>
<keyword evidence="2" id="KW-0472">Membrane</keyword>
<dbReference type="AlphaFoldDB" id="A0A1J4KDN3"/>
<keyword evidence="2" id="KW-0812">Transmembrane</keyword>
<dbReference type="OrthoDB" id="10624913at2759"/>
<evidence type="ECO:0000256" key="2">
    <source>
        <dbReference type="SAM" id="Phobius"/>
    </source>
</evidence>
<dbReference type="EMBL" id="MLAK01000637">
    <property type="protein sequence ID" value="OHT09545.1"/>
    <property type="molecule type" value="Genomic_DNA"/>
</dbReference>
<evidence type="ECO:0000313" key="4">
    <source>
        <dbReference type="Proteomes" id="UP000179807"/>
    </source>
</evidence>
<feature type="region of interest" description="Disordered" evidence="1">
    <location>
        <begin position="1"/>
        <end position="22"/>
    </location>
</feature>
<feature type="transmembrane region" description="Helical" evidence="2">
    <location>
        <begin position="246"/>
        <end position="264"/>
    </location>
</feature>
<dbReference type="GeneID" id="94836784"/>
<feature type="transmembrane region" description="Helical" evidence="2">
    <location>
        <begin position="203"/>
        <end position="225"/>
    </location>
</feature>
<feature type="transmembrane region" description="Helical" evidence="2">
    <location>
        <begin position="90"/>
        <end position="110"/>
    </location>
</feature>
<proteinExistence type="predicted"/>
<dbReference type="Proteomes" id="UP000179807">
    <property type="component" value="Unassembled WGS sequence"/>
</dbReference>
<feature type="transmembrane region" description="Helical" evidence="2">
    <location>
        <begin position="52"/>
        <end position="70"/>
    </location>
</feature>
<feature type="transmembrane region" description="Helical" evidence="2">
    <location>
        <begin position="301"/>
        <end position="323"/>
    </location>
</feature>
<dbReference type="RefSeq" id="XP_068362681.1">
    <property type="nucleotide sequence ID" value="XM_068502080.1"/>
</dbReference>
<feature type="transmembrane region" description="Helical" evidence="2">
    <location>
        <begin position="151"/>
        <end position="170"/>
    </location>
</feature>
<feature type="transmembrane region" description="Helical" evidence="2">
    <location>
        <begin position="329"/>
        <end position="349"/>
    </location>
</feature>
<feature type="transmembrane region" description="Helical" evidence="2">
    <location>
        <begin position="122"/>
        <end position="145"/>
    </location>
</feature>
<keyword evidence="4" id="KW-1185">Reference proteome</keyword>
<accession>A0A1J4KDN3</accession>
<name>A0A1J4KDN3_9EUKA</name>